<sequence>MEDFADRAGLNSEYAETWHVSEADADRVLWTSTQTELPSSTTIKDVGKELTRLKQRIIDLDLHGLFLSDYYRAKKIPRGFRIRNAPTIGRSNPEFCKKWTGVLNRCSLDLIVLVIEEVSHDLTKVRKELTAFENENQALLYSDSSQTVIASCEKQIEQYKMDLLQFKRDKLKRVNEDYSNHKVYRWLSGEKNTNL</sequence>
<reference evidence="3" key="1">
    <citation type="journal article" date="2016" name="Nature">
        <title>Genome evolution in the allotetraploid frog Xenopus laevis.</title>
        <authorList>
            <person name="Session A.M."/>
            <person name="Uno Y."/>
            <person name="Kwon T."/>
            <person name="Chapman J.A."/>
            <person name="Toyoda A."/>
            <person name="Takahashi S."/>
            <person name="Fukui A."/>
            <person name="Hikosaka A."/>
            <person name="Suzuki A."/>
            <person name="Kondo M."/>
            <person name="van Heeringen S.J."/>
            <person name="Quigley I."/>
            <person name="Heinz S."/>
            <person name="Ogino H."/>
            <person name="Ochi H."/>
            <person name="Hellsten U."/>
            <person name="Lyons J.B."/>
            <person name="Simakov O."/>
            <person name="Putnam N."/>
            <person name="Stites J."/>
            <person name="Kuroki Y."/>
            <person name="Tanaka T."/>
            <person name="Michiue T."/>
            <person name="Watanabe M."/>
            <person name="Bogdanovic O."/>
            <person name="Lister R."/>
            <person name="Georgiou G."/>
            <person name="Paranjpe S.S."/>
            <person name="van Kruijsbergen I."/>
            <person name="Shu S."/>
            <person name="Carlson J."/>
            <person name="Kinoshita T."/>
            <person name="Ohta Y."/>
            <person name="Mawaribuchi S."/>
            <person name="Jenkins J."/>
            <person name="Grimwood J."/>
            <person name="Schmutz J."/>
            <person name="Mitros T."/>
            <person name="Mozaffari S.V."/>
            <person name="Suzuki Y."/>
            <person name="Haramoto Y."/>
            <person name="Yamamoto T.S."/>
            <person name="Takagi C."/>
            <person name="Heald R."/>
            <person name="Miller K."/>
            <person name="Haudenschild C."/>
            <person name="Kitzman J."/>
            <person name="Nakayama T."/>
            <person name="Izutsu Y."/>
            <person name="Robert J."/>
            <person name="Fortriede J."/>
            <person name="Burns K."/>
            <person name="Lotay V."/>
            <person name="Karimi K."/>
            <person name="Yasuoka Y."/>
            <person name="Dichmann D.S."/>
            <person name="Flajnik M.F."/>
            <person name="Houston D.W."/>
            <person name="Shendure J."/>
            <person name="DuPasquier L."/>
            <person name="Vize P.D."/>
            <person name="Zorn A.M."/>
            <person name="Ito M."/>
            <person name="Marcotte E.M."/>
            <person name="Wallingford J.B."/>
            <person name="Ito Y."/>
            <person name="Asashima M."/>
            <person name="Ueno N."/>
            <person name="Matsuda Y."/>
            <person name="Veenstra G.J."/>
            <person name="Fujiyama A."/>
            <person name="Harland R.M."/>
            <person name="Taira M."/>
            <person name="Rokhsar D.S."/>
        </authorList>
    </citation>
    <scope>NUCLEOTIDE SEQUENCE [LARGE SCALE GENOMIC DNA]</scope>
    <source>
        <strain evidence="3">J</strain>
    </source>
</reference>
<accession>A0A974CS29</accession>
<evidence type="ECO:0000256" key="1">
    <source>
        <dbReference type="SAM" id="Coils"/>
    </source>
</evidence>
<gene>
    <name evidence="2" type="ORF">XELAEV_18029437mg</name>
</gene>
<dbReference type="AlphaFoldDB" id="A0A974CS29"/>
<name>A0A974CS29_XENLA</name>
<proteinExistence type="predicted"/>
<dbReference type="EMBL" id="CM004475">
    <property type="protein sequence ID" value="OCT78328.1"/>
    <property type="molecule type" value="Genomic_DNA"/>
</dbReference>
<dbReference type="Proteomes" id="UP000694892">
    <property type="component" value="Chromosome 5S"/>
</dbReference>
<evidence type="ECO:0000313" key="3">
    <source>
        <dbReference type="Proteomes" id="UP000694892"/>
    </source>
</evidence>
<protein>
    <submittedName>
        <fullName evidence="2">Uncharacterized protein</fullName>
    </submittedName>
</protein>
<organism evidence="2 3">
    <name type="scientific">Xenopus laevis</name>
    <name type="common">African clawed frog</name>
    <dbReference type="NCBI Taxonomy" id="8355"/>
    <lineage>
        <taxon>Eukaryota</taxon>
        <taxon>Metazoa</taxon>
        <taxon>Chordata</taxon>
        <taxon>Craniata</taxon>
        <taxon>Vertebrata</taxon>
        <taxon>Euteleostomi</taxon>
        <taxon>Amphibia</taxon>
        <taxon>Batrachia</taxon>
        <taxon>Anura</taxon>
        <taxon>Pipoidea</taxon>
        <taxon>Pipidae</taxon>
        <taxon>Xenopodinae</taxon>
        <taxon>Xenopus</taxon>
        <taxon>Xenopus</taxon>
    </lineage>
</organism>
<feature type="coiled-coil region" evidence="1">
    <location>
        <begin position="115"/>
        <end position="169"/>
    </location>
</feature>
<keyword evidence="1" id="KW-0175">Coiled coil</keyword>
<evidence type="ECO:0000313" key="2">
    <source>
        <dbReference type="EMBL" id="OCT78328.1"/>
    </source>
</evidence>